<dbReference type="Proteomes" id="UP001219630">
    <property type="component" value="Chromosome"/>
</dbReference>
<evidence type="ECO:0000256" key="1">
    <source>
        <dbReference type="SAM" id="MobiDB-lite"/>
    </source>
</evidence>
<name>A0ABY8G6G2_9GAMM</name>
<accession>A0ABY8G6G2</accession>
<feature type="region of interest" description="Disordered" evidence="1">
    <location>
        <begin position="1"/>
        <end position="35"/>
    </location>
</feature>
<proteinExistence type="predicted"/>
<sequence>MEIRADSPQKADQNALSQTGSQQTPSSTAPQTTFSSTGLMMSRLFGDAHQSDKPMSASFSVYQAQGNHNFVVNTASDSPSRLKIPISARLTALFLLRQAEQKKGLQWLNDTRVHDVGSTLLDVLISRGSRTLKNR</sequence>
<gene>
    <name evidence="2" type="ORF">O1Q98_18480</name>
</gene>
<protein>
    <submittedName>
        <fullName evidence="2">Uncharacterized protein</fullName>
    </submittedName>
</protein>
<dbReference type="EMBL" id="CP114280">
    <property type="protein sequence ID" value="WFN55548.1"/>
    <property type="molecule type" value="Genomic_DNA"/>
</dbReference>
<organism evidence="2 3">
    <name type="scientific">Dickeya lacustris</name>
    <dbReference type="NCBI Taxonomy" id="2259638"/>
    <lineage>
        <taxon>Bacteria</taxon>
        <taxon>Pseudomonadati</taxon>
        <taxon>Pseudomonadota</taxon>
        <taxon>Gammaproteobacteria</taxon>
        <taxon>Enterobacterales</taxon>
        <taxon>Pectobacteriaceae</taxon>
        <taxon>Dickeya</taxon>
    </lineage>
</organism>
<dbReference type="RefSeq" id="WP_125258932.1">
    <property type="nucleotide sequence ID" value="NZ_CP114280.1"/>
</dbReference>
<evidence type="ECO:0000313" key="2">
    <source>
        <dbReference type="EMBL" id="WFN55548.1"/>
    </source>
</evidence>
<evidence type="ECO:0000313" key="3">
    <source>
        <dbReference type="Proteomes" id="UP001219630"/>
    </source>
</evidence>
<feature type="compositionally biased region" description="Low complexity" evidence="1">
    <location>
        <begin position="17"/>
        <end position="35"/>
    </location>
</feature>
<reference evidence="2 3" key="1">
    <citation type="submission" date="2022-12" db="EMBL/GenBank/DDBJ databases">
        <title>Complete genome sequencing of Dickeya lacustris type strain LMG30899.</title>
        <authorList>
            <person name="Dobhal S."/>
            <person name="Arizala D."/>
            <person name="Arif M."/>
        </authorList>
    </citation>
    <scope>NUCLEOTIDE SEQUENCE [LARGE SCALE GENOMIC DNA]</scope>
    <source>
        <strain evidence="2 3">LMG30899</strain>
    </source>
</reference>
<keyword evidence="3" id="KW-1185">Reference proteome</keyword>